<proteinExistence type="predicted"/>
<reference evidence="1" key="1">
    <citation type="submission" date="2018-08" db="EMBL/GenBank/DDBJ databases">
        <authorList>
            <person name="Ashton P.M."/>
            <person name="Dallman T."/>
            <person name="Nair S."/>
            <person name="De Pinna E."/>
            <person name="Peters T."/>
            <person name="Grant K."/>
        </authorList>
    </citation>
    <scope>NUCLEOTIDE SEQUENCE [LARGE SCALE GENOMIC DNA]</scope>
    <source>
        <strain evidence="1">294779</strain>
    </source>
</reference>
<organism evidence="1">
    <name type="scientific">Salmonella diarizonae</name>
    <dbReference type="NCBI Taxonomy" id="59204"/>
    <lineage>
        <taxon>Bacteria</taxon>
        <taxon>Pseudomonadati</taxon>
        <taxon>Pseudomonadota</taxon>
        <taxon>Gammaproteobacteria</taxon>
        <taxon>Enterobacterales</taxon>
        <taxon>Enterobacteriaceae</taxon>
        <taxon>Salmonella</taxon>
    </lineage>
</organism>
<protein>
    <recommendedName>
        <fullName evidence="2">Ash family protein</fullName>
    </recommendedName>
</protein>
<evidence type="ECO:0008006" key="2">
    <source>
        <dbReference type="Google" id="ProtNLM"/>
    </source>
</evidence>
<sequence length="226" mass="24355">MDLLKYHILATHDAPASFLCCAFGYISMVGWTRAPQGAPVSSMAGKVNLVQSTTRGIDLSGGGFKNHILEAATMATIPTQTHPLLAIPFNAATDFTVLASHCENFAETLIESKDIALKMALCGRLNACLTLLQPTLLEPVPPHLVESLTVDTLPADSPQFGPECTELCSYCLALTQTLAGQGFSSETEKFLSWLLYDLINYFAAEMKAPRWLRTADGVKFIDGVAA</sequence>
<accession>A0A5Y1YFU3</accession>
<name>A0A5Y1YFU3_SALDZ</name>
<gene>
    <name evidence="1" type="ORF">CTQ69_24135</name>
</gene>
<dbReference type="EMBL" id="AAIBIC010000043">
    <property type="protein sequence ID" value="ECC3916995.1"/>
    <property type="molecule type" value="Genomic_DNA"/>
</dbReference>
<dbReference type="InterPro" id="IPR018880">
    <property type="entry name" value="Phage_P4_Ash"/>
</dbReference>
<comment type="caution">
    <text evidence="1">The sequence shown here is derived from an EMBL/GenBank/DDBJ whole genome shotgun (WGS) entry which is preliminary data.</text>
</comment>
<evidence type="ECO:0000313" key="1">
    <source>
        <dbReference type="EMBL" id="ECC3916995.1"/>
    </source>
</evidence>
<dbReference type="Pfam" id="PF10554">
    <property type="entry name" value="Phage_ASH"/>
    <property type="match status" value="1"/>
</dbReference>
<dbReference type="AlphaFoldDB" id="A0A5Y1YFU3"/>
<dbReference type="Proteomes" id="UP000839735">
    <property type="component" value="Unassembled WGS sequence"/>
</dbReference>